<proteinExistence type="predicted"/>
<comment type="caution">
    <text evidence="1">The sequence shown here is derived from an EMBL/GenBank/DDBJ whole genome shotgun (WGS) entry which is preliminary data.</text>
</comment>
<feature type="non-terminal residue" evidence="1">
    <location>
        <position position="157"/>
    </location>
</feature>
<dbReference type="AlphaFoldDB" id="A0AAV2HQV6"/>
<organism evidence="1 2">
    <name type="scientific">Lymnaea stagnalis</name>
    <name type="common">Great pond snail</name>
    <name type="synonym">Helix stagnalis</name>
    <dbReference type="NCBI Taxonomy" id="6523"/>
    <lineage>
        <taxon>Eukaryota</taxon>
        <taxon>Metazoa</taxon>
        <taxon>Spiralia</taxon>
        <taxon>Lophotrochozoa</taxon>
        <taxon>Mollusca</taxon>
        <taxon>Gastropoda</taxon>
        <taxon>Heterobranchia</taxon>
        <taxon>Euthyneura</taxon>
        <taxon>Panpulmonata</taxon>
        <taxon>Hygrophila</taxon>
        <taxon>Lymnaeoidea</taxon>
        <taxon>Lymnaeidae</taxon>
        <taxon>Lymnaea</taxon>
    </lineage>
</organism>
<dbReference type="Proteomes" id="UP001497497">
    <property type="component" value="Unassembled WGS sequence"/>
</dbReference>
<accession>A0AAV2HQV6</accession>
<reference evidence="1 2" key="1">
    <citation type="submission" date="2024-04" db="EMBL/GenBank/DDBJ databases">
        <authorList>
            <consortium name="Genoscope - CEA"/>
            <person name="William W."/>
        </authorList>
    </citation>
    <scope>NUCLEOTIDE SEQUENCE [LARGE SCALE GENOMIC DNA]</scope>
</reference>
<gene>
    <name evidence="1" type="ORF">GSLYS_00010406001</name>
</gene>
<protein>
    <submittedName>
        <fullName evidence="1">Uncharacterized protein</fullName>
    </submittedName>
</protein>
<evidence type="ECO:0000313" key="2">
    <source>
        <dbReference type="Proteomes" id="UP001497497"/>
    </source>
</evidence>
<dbReference type="EMBL" id="CAXITT010000231">
    <property type="protein sequence ID" value="CAL1536493.1"/>
    <property type="molecule type" value="Genomic_DNA"/>
</dbReference>
<evidence type="ECO:0000313" key="1">
    <source>
        <dbReference type="EMBL" id="CAL1536493.1"/>
    </source>
</evidence>
<sequence>MKTSFPNKSLEQRLPVTQNGRLVGPVDKLEQFGFDEGNKHSRTTKKLDPLLTIQINEHLPVQEQLANCGEDNIKTPVDRCLPKVVITPSPGQKHVLGNKDCTLAKNASPATACISSCLQVPEPVDITKVKASVPGYESPKAEQMENICDAKSPTQRT</sequence>
<name>A0AAV2HQV6_LYMST</name>
<keyword evidence="2" id="KW-1185">Reference proteome</keyword>